<sequence length="186" mass="20034">MDDGSERSASPARSATDISIYVDVDDGSSSSSGRSRPDLVEELLEPIPIPSSRTPTAPTRPLPPLPHEGVFGTSNPRSPSRNHNTRSPLNYKMPIPQTAPLSRGPSSRRQTPSGTPQIPTITRPASTPVTPAVYDAIPSPRQRSIREPAPESTGYFDTQPPLPQTTPSPTVAPESLVENFKIQFSF</sequence>
<feature type="compositionally biased region" description="Low complexity" evidence="1">
    <location>
        <begin position="17"/>
        <end position="34"/>
    </location>
</feature>
<accession>A0A166ABJ6</accession>
<evidence type="ECO:0000313" key="3">
    <source>
        <dbReference type="Proteomes" id="UP000076798"/>
    </source>
</evidence>
<reference evidence="2 3" key="1">
    <citation type="journal article" date="2016" name="Mol. Biol. Evol.">
        <title>Comparative Genomics of Early-Diverging Mushroom-Forming Fungi Provides Insights into the Origins of Lignocellulose Decay Capabilities.</title>
        <authorList>
            <person name="Nagy L.G."/>
            <person name="Riley R."/>
            <person name="Tritt A."/>
            <person name="Adam C."/>
            <person name="Daum C."/>
            <person name="Floudas D."/>
            <person name="Sun H."/>
            <person name="Yadav J.S."/>
            <person name="Pangilinan J."/>
            <person name="Larsson K.H."/>
            <person name="Matsuura K."/>
            <person name="Barry K."/>
            <person name="Labutti K."/>
            <person name="Kuo R."/>
            <person name="Ohm R.A."/>
            <person name="Bhattacharya S.S."/>
            <person name="Shirouzu T."/>
            <person name="Yoshinaga Y."/>
            <person name="Martin F.M."/>
            <person name="Grigoriev I.V."/>
            <person name="Hibbett D.S."/>
        </authorList>
    </citation>
    <scope>NUCLEOTIDE SEQUENCE [LARGE SCALE GENOMIC DNA]</scope>
    <source>
        <strain evidence="2 3">HHB10207 ss-3</strain>
    </source>
</reference>
<name>A0A166ABJ6_9AGAM</name>
<feature type="compositionally biased region" description="Polar residues" evidence="1">
    <location>
        <begin position="104"/>
        <end position="129"/>
    </location>
</feature>
<gene>
    <name evidence="2" type="ORF">SISSUDRAFT_1064720</name>
</gene>
<protein>
    <submittedName>
        <fullName evidence="2">Uncharacterized protein</fullName>
    </submittedName>
</protein>
<evidence type="ECO:0000313" key="2">
    <source>
        <dbReference type="EMBL" id="KZT35175.1"/>
    </source>
</evidence>
<keyword evidence="3" id="KW-1185">Reference proteome</keyword>
<evidence type="ECO:0000256" key="1">
    <source>
        <dbReference type="SAM" id="MobiDB-lite"/>
    </source>
</evidence>
<feature type="region of interest" description="Disordered" evidence="1">
    <location>
        <begin position="1"/>
        <end position="174"/>
    </location>
</feature>
<dbReference type="AlphaFoldDB" id="A0A166ABJ6"/>
<organism evidence="2 3">
    <name type="scientific">Sistotremastrum suecicum HHB10207 ss-3</name>
    <dbReference type="NCBI Taxonomy" id="1314776"/>
    <lineage>
        <taxon>Eukaryota</taxon>
        <taxon>Fungi</taxon>
        <taxon>Dikarya</taxon>
        <taxon>Basidiomycota</taxon>
        <taxon>Agaricomycotina</taxon>
        <taxon>Agaricomycetes</taxon>
        <taxon>Sistotremastrales</taxon>
        <taxon>Sistotremastraceae</taxon>
        <taxon>Sistotremastrum</taxon>
    </lineage>
</organism>
<dbReference type="EMBL" id="KV428150">
    <property type="protein sequence ID" value="KZT35175.1"/>
    <property type="molecule type" value="Genomic_DNA"/>
</dbReference>
<dbReference type="Proteomes" id="UP000076798">
    <property type="component" value="Unassembled WGS sequence"/>
</dbReference>
<feature type="compositionally biased region" description="Polar residues" evidence="1">
    <location>
        <begin position="72"/>
        <end position="88"/>
    </location>
</feature>
<proteinExistence type="predicted"/>